<comment type="caution">
    <text evidence="2">The sequence shown here is derived from an EMBL/GenBank/DDBJ whole genome shotgun (WGS) entry which is preliminary data.</text>
</comment>
<dbReference type="Proteomes" id="UP000246145">
    <property type="component" value="Unassembled WGS sequence"/>
</dbReference>
<sequence>MSSSTARIKAWSAIHKWTSLICIFFILIVSVSGLPLIFNDEIKGWLDDHPPYAAVAPDRPMPGLDSLVDAARQRYPGHRITGVFVSSKEPKVVIDMAPLREGAAGEAPAGHWLEFDQRTGELRRESRSVAQPGTQFMTLMLRLHIDLFARLPGQLFLGLMALLFVAAVVSGTVLYGPFMRKIEFGTVRAGRSSRLRWLDLHNLLGIVTIAWALMIGATGALHELAVPLFRSWVSTDVRPATAPWNGKPAPDPMHMASVQGAYDSVKALLPGKVVESLMFPDGKYGLPHHYLLWVKGDSPLTSHLFDGVLVDVRTGLVSSVLEMPWYIRVLQVSRPLHYGDFAGLPLKIIWAIFDLITIFLLASGLYLWVSRRKAARLRPHHISRA</sequence>
<name>A0A2U1CQF3_9BURK</name>
<keyword evidence="1" id="KW-0812">Transmembrane</keyword>
<feature type="transmembrane region" description="Helical" evidence="1">
    <location>
        <begin position="200"/>
        <end position="221"/>
    </location>
</feature>
<dbReference type="EMBL" id="QEKO01000001">
    <property type="protein sequence ID" value="PVY68041.1"/>
    <property type="molecule type" value="Genomic_DNA"/>
</dbReference>
<keyword evidence="1" id="KW-0472">Membrane</keyword>
<dbReference type="RefSeq" id="WP_207775368.1">
    <property type="nucleotide sequence ID" value="NZ_JACCEX010000001.1"/>
</dbReference>
<dbReference type="Pfam" id="PF03929">
    <property type="entry name" value="PepSY_TM"/>
    <property type="match status" value="1"/>
</dbReference>
<reference evidence="2 3" key="1">
    <citation type="submission" date="2018-04" db="EMBL/GenBank/DDBJ databases">
        <title>Genomic Encyclopedia of Type Strains, Phase IV (KMG-IV): sequencing the most valuable type-strain genomes for metagenomic binning, comparative biology and taxonomic classification.</title>
        <authorList>
            <person name="Goeker M."/>
        </authorList>
    </citation>
    <scope>NUCLEOTIDE SEQUENCE [LARGE SCALE GENOMIC DNA]</scope>
    <source>
        <strain evidence="2 3">DSM 10065</strain>
    </source>
</reference>
<keyword evidence="3" id="KW-1185">Reference proteome</keyword>
<feature type="transmembrane region" description="Helical" evidence="1">
    <location>
        <begin position="155"/>
        <end position="179"/>
    </location>
</feature>
<gene>
    <name evidence="2" type="ORF">C7440_0428</name>
</gene>
<feature type="transmembrane region" description="Helical" evidence="1">
    <location>
        <begin position="20"/>
        <end position="38"/>
    </location>
</feature>
<proteinExistence type="predicted"/>
<evidence type="ECO:0000256" key="1">
    <source>
        <dbReference type="SAM" id="Phobius"/>
    </source>
</evidence>
<feature type="transmembrane region" description="Helical" evidence="1">
    <location>
        <begin position="348"/>
        <end position="369"/>
    </location>
</feature>
<keyword evidence="1" id="KW-1133">Transmembrane helix</keyword>
<organism evidence="2 3">
    <name type="scientific">Pusillimonas noertemannii</name>
    <dbReference type="NCBI Taxonomy" id="305977"/>
    <lineage>
        <taxon>Bacteria</taxon>
        <taxon>Pseudomonadati</taxon>
        <taxon>Pseudomonadota</taxon>
        <taxon>Betaproteobacteria</taxon>
        <taxon>Burkholderiales</taxon>
        <taxon>Alcaligenaceae</taxon>
        <taxon>Pusillimonas</taxon>
    </lineage>
</organism>
<dbReference type="AlphaFoldDB" id="A0A2U1CQF3"/>
<protein>
    <submittedName>
        <fullName evidence="2">Putative iron-regulated membrane protein</fullName>
    </submittedName>
</protein>
<dbReference type="PANTHER" id="PTHR34219">
    <property type="entry name" value="IRON-REGULATED INNER MEMBRANE PROTEIN-RELATED"/>
    <property type="match status" value="1"/>
</dbReference>
<evidence type="ECO:0000313" key="2">
    <source>
        <dbReference type="EMBL" id="PVY68041.1"/>
    </source>
</evidence>
<accession>A0A2U1CQF3</accession>
<dbReference type="PANTHER" id="PTHR34219:SF3">
    <property type="entry name" value="BLL7967 PROTEIN"/>
    <property type="match status" value="1"/>
</dbReference>
<evidence type="ECO:0000313" key="3">
    <source>
        <dbReference type="Proteomes" id="UP000246145"/>
    </source>
</evidence>
<dbReference type="InterPro" id="IPR005625">
    <property type="entry name" value="PepSY-ass_TM"/>
</dbReference>